<evidence type="ECO:0000313" key="14">
    <source>
        <dbReference type="Proteomes" id="UP000192578"/>
    </source>
</evidence>
<dbReference type="Pfam" id="PF01180">
    <property type="entry name" value="DHO_dh"/>
    <property type="match status" value="1"/>
</dbReference>
<keyword evidence="9" id="KW-0560">Oxidoreductase</keyword>
<keyword evidence="7" id="KW-0285">Flavoprotein</keyword>
<keyword evidence="10" id="KW-0472">Membrane</keyword>
<dbReference type="InterPro" id="IPR005719">
    <property type="entry name" value="Dihydroorotate_DH_2"/>
</dbReference>
<dbReference type="PROSITE" id="PS00912">
    <property type="entry name" value="DHODEHASE_2"/>
    <property type="match status" value="1"/>
</dbReference>
<dbReference type="GO" id="GO:0009220">
    <property type="term" value="P:pyrimidine ribonucleotide biosynthetic process"/>
    <property type="evidence" value="ECO:0007669"/>
    <property type="project" value="TreeGrafter"/>
</dbReference>
<dbReference type="CDD" id="cd04738">
    <property type="entry name" value="DHOD_2_like"/>
    <property type="match status" value="1"/>
</dbReference>
<comment type="subcellular location">
    <subcellularLocation>
        <location evidence="2">Membrane</location>
    </subcellularLocation>
</comment>
<name>A0A9X6NI24_HYPEX</name>
<evidence type="ECO:0000256" key="2">
    <source>
        <dbReference type="ARBA" id="ARBA00004370"/>
    </source>
</evidence>
<dbReference type="PANTHER" id="PTHR48109:SF4">
    <property type="entry name" value="DIHYDROOROTATE DEHYDROGENASE (QUINONE), MITOCHONDRIAL"/>
    <property type="match status" value="1"/>
</dbReference>
<comment type="caution">
    <text evidence="13">The sequence shown here is derived from an EMBL/GenBank/DDBJ whole genome shotgun (WGS) entry which is preliminary data.</text>
</comment>
<evidence type="ECO:0000256" key="3">
    <source>
        <dbReference type="ARBA" id="ARBA00005161"/>
    </source>
</evidence>
<dbReference type="InterPro" id="IPR013785">
    <property type="entry name" value="Aldolase_TIM"/>
</dbReference>
<organism evidence="13 14">
    <name type="scientific">Hypsibius exemplaris</name>
    <name type="common">Freshwater tardigrade</name>
    <dbReference type="NCBI Taxonomy" id="2072580"/>
    <lineage>
        <taxon>Eukaryota</taxon>
        <taxon>Metazoa</taxon>
        <taxon>Ecdysozoa</taxon>
        <taxon>Tardigrada</taxon>
        <taxon>Eutardigrada</taxon>
        <taxon>Parachela</taxon>
        <taxon>Hypsibioidea</taxon>
        <taxon>Hypsibiidae</taxon>
        <taxon>Hypsibius</taxon>
    </lineage>
</organism>
<evidence type="ECO:0000256" key="10">
    <source>
        <dbReference type="ARBA" id="ARBA00023136"/>
    </source>
</evidence>
<evidence type="ECO:0000256" key="1">
    <source>
        <dbReference type="ARBA" id="ARBA00001917"/>
    </source>
</evidence>
<dbReference type="EC" id="1.3.5.2" evidence="5"/>
<dbReference type="OrthoDB" id="14784at2759"/>
<evidence type="ECO:0000256" key="5">
    <source>
        <dbReference type="ARBA" id="ARBA00012791"/>
    </source>
</evidence>
<evidence type="ECO:0000259" key="12">
    <source>
        <dbReference type="Pfam" id="PF01180"/>
    </source>
</evidence>
<dbReference type="GO" id="GO:0005743">
    <property type="term" value="C:mitochondrial inner membrane"/>
    <property type="evidence" value="ECO:0007669"/>
    <property type="project" value="TreeGrafter"/>
</dbReference>
<comment type="catalytic activity">
    <reaction evidence="11">
        <text>(S)-dihydroorotate + a quinone = orotate + a quinol</text>
        <dbReference type="Rhea" id="RHEA:30187"/>
        <dbReference type="ChEBI" id="CHEBI:24646"/>
        <dbReference type="ChEBI" id="CHEBI:30839"/>
        <dbReference type="ChEBI" id="CHEBI:30864"/>
        <dbReference type="ChEBI" id="CHEBI:132124"/>
        <dbReference type="EC" id="1.3.5.2"/>
    </reaction>
</comment>
<gene>
    <name evidence="13" type="ORF">BV898_18030</name>
</gene>
<evidence type="ECO:0000256" key="4">
    <source>
        <dbReference type="ARBA" id="ARBA00005359"/>
    </source>
</evidence>
<feature type="domain" description="Dihydroorotate dehydrogenase catalytic" evidence="12">
    <location>
        <begin position="76"/>
        <end position="255"/>
    </location>
</feature>
<keyword evidence="8" id="KW-0288">FMN</keyword>
<dbReference type="GO" id="GO:0006207">
    <property type="term" value="P:'de novo' pyrimidine nucleobase biosynthetic process"/>
    <property type="evidence" value="ECO:0007669"/>
    <property type="project" value="InterPro"/>
</dbReference>
<dbReference type="PANTHER" id="PTHR48109">
    <property type="entry name" value="DIHYDROOROTATE DEHYDROGENASE (QUINONE), MITOCHONDRIAL-RELATED"/>
    <property type="match status" value="1"/>
</dbReference>
<accession>A0A9X6NI24</accession>
<dbReference type="NCBIfam" id="TIGR01036">
    <property type="entry name" value="pyrD_sub2"/>
    <property type="match status" value="1"/>
</dbReference>
<proteinExistence type="inferred from homology"/>
<dbReference type="AlphaFoldDB" id="A0A9X6NI24"/>
<keyword evidence="14" id="KW-1185">Reference proteome</keyword>
<sequence>MPFLSPKAKSFAIAVTGGHAALFGYLTWTGHEQFYREVLMPLGRTFIPDGEIGHNLMVKACHYGLVPRCSYQSKRLVLRVFSNVADFFVINVSSPNTPGLRVHQQRDKLETLLEAVLKERDSLPKRTPVLLKIAPDLSLQDKQSIAEVALAKKLDGLIISNTTTTRPDTLTGPHQTEQGGLSGEPLRELALETLQAMYRLTQGKILIVGLGGISTGADAYERIRSGASVVQIYTSFSQDGPPVVRRIERELDELLQRDGLACVQEAVGIDNTSTPSLAEKKIPQTFLAK</sequence>
<dbReference type="EMBL" id="MTYJ01000332">
    <property type="protein sequence ID" value="OWA53609.1"/>
    <property type="molecule type" value="Genomic_DNA"/>
</dbReference>
<evidence type="ECO:0000256" key="11">
    <source>
        <dbReference type="ARBA" id="ARBA00048639"/>
    </source>
</evidence>
<dbReference type="Gene3D" id="3.20.20.70">
    <property type="entry name" value="Aldolase class I"/>
    <property type="match status" value="1"/>
</dbReference>
<dbReference type="SUPFAM" id="SSF51395">
    <property type="entry name" value="FMN-linked oxidoreductases"/>
    <property type="match status" value="1"/>
</dbReference>
<evidence type="ECO:0000256" key="6">
    <source>
        <dbReference type="ARBA" id="ARBA00017599"/>
    </source>
</evidence>
<dbReference type="Proteomes" id="UP000192578">
    <property type="component" value="Unassembled WGS sequence"/>
</dbReference>
<protein>
    <recommendedName>
        <fullName evidence="6">Dihydroorotate dehydrogenase (quinone), mitochondrial</fullName>
        <ecNumber evidence="5">1.3.5.2</ecNumber>
    </recommendedName>
</protein>
<dbReference type="InterPro" id="IPR005720">
    <property type="entry name" value="Dihydroorotate_DH_cat"/>
</dbReference>
<reference evidence="14" key="1">
    <citation type="submission" date="2017-01" db="EMBL/GenBank/DDBJ databases">
        <title>Comparative genomics of anhydrobiosis in the tardigrade Hypsibius dujardini.</title>
        <authorList>
            <person name="Yoshida Y."/>
            <person name="Koutsovoulos G."/>
            <person name="Laetsch D."/>
            <person name="Stevens L."/>
            <person name="Kumar S."/>
            <person name="Horikawa D."/>
            <person name="Ishino K."/>
            <person name="Komine S."/>
            <person name="Tomita M."/>
            <person name="Blaxter M."/>
            <person name="Arakawa K."/>
        </authorList>
    </citation>
    <scope>NUCLEOTIDE SEQUENCE [LARGE SCALE GENOMIC DNA]</scope>
    <source>
        <strain evidence="14">Z151</strain>
    </source>
</reference>
<evidence type="ECO:0000256" key="7">
    <source>
        <dbReference type="ARBA" id="ARBA00022630"/>
    </source>
</evidence>
<evidence type="ECO:0000313" key="13">
    <source>
        <dbReference type="EMBL" id="OWA53609.1"/>
    </source>
</evidence>
<evidence type="ECO:0000256" key="9">
    <source>
        <dbReference type="ARBA" id="ARBA00023002"/>
    </source>
</evidence>
<evidence type="ECO:0000256" key="8">
    <source>
        <dbReference type="ARBA" id="ARBA00022643"/>
    </source>
</evidence>
<dbReference type="InterPro" id="IPR050074">
    <property type="entry name" value="DHO_dehydrogenase"/>
</dbReference>
<comment type="cofactor">
    <cofactor evidence="1">
        <name>FMN</name>
        <dbReference type="ChEBI" id="CHEBI:58210"/>
    </cofactor>
</comment>
<comment type="similarity">
    <text evidence="4">Belongs to the dihydroorotate dehydrogenase family. Type 2 subfamily.</text>
</comment>
<comment type="pathway">
    <text evidence="3">Pyrimidine metabolism; UMP biosynthesis via de novo pathway; orotate from (S)-dihydroorotate (quinone route): step 1/1.</text>
</comment>
<dbReference type="GO" id="GO:0106430">
    <property type="term" value="F:dihydroorotate dehydrogenase (quinone) activity"/>
    <property type="evidence" value="ECO:0007669"/>
    <property type="project" value="UniProtKB-EC"/>
</dbReference>
<dbReference type="InterPro" id="IPR001295">
    <property type="entry name" value="Dihydroorotate_DH_CS"/>
</dbReference>